<dbReference type="CDD" id="cd00326">
    <property type="entry name" value="alpha_CA"/>
    <property type="match status" value="1"/>
</dbReference>
<name>A0A8R1W4Z7_ACYPI</name>
<dbReference type="KEGG" id="api:100168583"/>
<dbReference type="SMART" id="SM01057">
    <property type="entry name" value="Carb_anhydrase"/>
    <property type="match status" value="1"/>
</dbReference>
<dbReference type="EnsemblMetazoa" id="XM_001949195.5">
    <property type="protein sequence ID" value="XP_001949230.2"/>
    <property type="gene ID" value="LOC100168583"/>
</dbReference>
<accession>A0A8R1W4Z7</accession>
<dbReference type="Proteomes" id="UP000007819">
    <property type="component" value="Chromosome A1"/>
</dbReference>
<sequence length="276" mass="31784">MFKLLLLFVSTLIPYGSSMEESGKWPYVEQTFKAGEVQSPINILSLNAYNASLSSLLYFRYWREDSVEIKIGNNGRALHIHSMTYDDINHISAHITGGPLFEKKYTFSHIHIYWGAEGEEGSEHQINSQGYPIEVQMIHFKNEYGHYGNAVLFTDGICIISYFGKLSDQDNPKMNNFIQAVKSVQFPKYSFIATFDVHFHWLMEVAKDYCYYTYPGSITVYPHTQCVTWIIYENTFEISQGQLAVFRTLSGTGGNFLKSISRRELQEFNGRPLCYV</sequence>
<keyword evidence="2" id="KW-0732">Signal</keyword>
<feature type="signal peptide" evidence="2">
    <location>
        <begin position="1"/>
        <end position="18"/>
    </location>
</feature>
<dbReference type="PANTHER" id="PTHR18952">
    <property type="entry name" value="CARBONIC ANHYDRASE"/>
    <property type="match status" value="1"/>
</dbReference>
<evidence type="ECO:0000259" key="3">
    <source>
        <dbReference type="PROSITE" id="PS51144"/>
    </source>
</evidence>
<comment type="similarity">
    <text evidence="1">Belongs to the alpha-carbonic anhydrase family.</text>
</comment>
<dbReference type="Pfam" id="PF00194">
    <property type="entry name" value="Carb_anhydrase"/>
    <property type="match status" value="1"/>
</dbReference>
<dbReference type="SUPFAM" id="SSF51069">
    <property type="entry name" value="Carbonic anhydrase"/>
    <property type="match status" value="1"/>
</dbReference>
<dbReference type="Gene3D" id="3.10.200.10">
    <property type="entry name" value="Alpha carbonic anhydrase"/>
    <property type="match status" value="1"/>
</dbReference>
<dbReference type="PANTHER" id="PTHR18952:SF124">
    <property type="entry name" value="CARBONIC ANHYDRASE 7"/>
    <property type="match status" value="1"/>
</dbReference>
<evidence type="ECO:0000256" key="1">
    <source>
        <dbReference type="ARBA" id="ARBA00010718"/>
    </source>
</evidence>
<dbReference type="InterPro" id="IPR023561">
    <property type="entry name" value="Carbonic_anhydrase_a-class"/>
</dbReference>
<evidence type="ECO:0000313" key="5">
    <source>
        <dbReference type="Proteomes" id="UP000007819"/>
    </source>
</evidence>
<proteinExistence type="inferred from homology"/>
<feature type="chain" id="PRO_5035891883" description="Alpha-carbonic anhydrase domain-containing protein" evidence="2">
    <location>
        <begin position="19"/>
        <end position="276"/>
    </location>
</feature>
<dbReference type="GO" id="GO:0004089">
    <property type="term" value="F:carbonate dehydratase activity"/>
    <property type="evidence" value="ECO:0007669"/>
    <property type="project" value="InterPro"/>
</dbReference>
<keyword evidence="5" id="KW-1185">Reference proteome</keyword>
<dbReference type="OrthoDB" id="429145at2759"/>
<dbReference type="GO" id="GO:0008270">
    <property type="term" value="F:zinc ion binding"/>
    <property type="evidence" value="ECO:0007669"/>
    <property type="project" value="InterPro"/>
</dbReference>
<evidence type="ECO:0000256" key="2">
    <source>
        <dbReference type="SAM" id="SignalP"/>
    </source>
</evidence>
<dbReference type="GO" id="GO:0005737">
    <property type="term" value="C:cytoplasm"/>
    <property type="evidence" value="ECO:0007669"/>
    <property type="project" value="TreeGrafter"/>
</dbReference>
<feature type="domain" description="Alpha-carbonic anhydrase" evidence="3">
    <location>
        <begin position="11"/>
        <end position="276"/>
    </location>
</feature>
<reference evidence="4" key="2">
    <citation type="submission" date="2022-06" db="UniProtKB">
        <authorList>
            <consortium name="EnsemblMetazoa"/>
        </authorList>
    </citation>
    <scope>IDENTIFICATION</scope>
</reference>
<evidence type="ECO:0000313" key="4">
    <source>
        <dbReference type="EnsemblMetazoa" id="XP_001949230.2"/>
    </source>
</evidence>
<dbReference type="InterPro" id="IPR036398">
    <property type="entry name" value="CA_dom_sf"/>
</dbReference>
<dbReference type="GeneID" id="100168583"/>
<dbReference type="RefSeq" id="XP_001949230.2">
    <property type="nucleotide sequence ID" value="XM_001949195.4"/>
</dbReference>
<dbReference type="AlphaFoldDB" id="A0A8R1W4Z7"/>
<organism evidence="4 5">
    <name type="scientific">Acyrthosiphon pisum</name>
    <name type="common">Pea aphid</name>
    <dbReference type="NCBI Taxonomy" id="7029"/>
    <lineage>
        <taxon>Eukaryota</taxon>
        <taxon>Metazoa</taxon>
        <taxon>Ecdysozoa</taxon>
        <taxon>Arthropoda</taxon>
        <taxon>Hexapoda</taxon>
        <taxon>Insecta</taxon>
        <taxon>Pterygota</taxon>
        <taxon>Neoptera</taxon>
        <taxon>Paraneoptera</taxon>
        <taxon>Hemiptera</taxon>
        <taxon>Sternorrhyncha</taxon>
        <taxon>Aphidomorpha</taxon>
        <taxon>Aphidoidea</taxon>
        <taxon>Aphididae</taxon>
        <taxon>Macrosiphini</taxon>
        <taxon>Acyrthosiphon</taxon>
    </lineage>
</organism>
<dbReference type="PROSITE" id="PS51144">
    <property type="entry name" value="ALPHA_CA_2"/>
    <property type="match status" value="1"/>
</dbReference>
<reference evidence="5" key="1">
    <citation type="submission" date="2010-06" db="EMBL/GenBank/DDBJ databases">
        <authorList>
            <person name="Jiang H."/>
            <person name="Abraham K."/>
            <person name="Ali S."/>
            <person name="Alsbrooks S.L."/>
            <person name="Anim B.N."/>
            <person name="Anosike U.S."/>
            <person name="Attaway T."/>
            <person name="Bandaranaike D.P."/>
            <person name="Battles P.K."/>
            <person name="Bell S.N."/>
            <person name="Bell A.V."/>
            <person name="Beltran B."/>
            <person name="Bickham C."/>
            <person name="Bustamante Y."/>
            <person name="Caleb T."/>
            <person name="Canada A."/>
            <person name="Cardenas V."/>
            <person name="Carter K."/>
            <person name="Chacko J."/>
            <person name="Chandrabose M.N."/>
            <person name="Chavez D."/>
            <person name="Chavez A."/>
            <person name="Chen L."/>
            <person name="Chu H.-S."/>
            <person name="Claassen K.J."/>
            <person name="Cockrell R."/>
            <person name="Collins M."/>
            <person name="Cooper J.A."/>
            <person name="Cree A."/>
            <person name="Curry S.M."/>
            <person name="Da Y."/>
            <person name="Dao M.D."/>
            <person name="Das B."/>
            <person name="Davila M.-L."/>
            <person name="Davy-Carroll L."/>
            <person name="Denson S."/>
            <person name="Dinh H."/>
            <person name="Ebong V.E."/>
            <person name="Edwards J.R."/>
            <person name="Egan A."/>
            <person name="El-Daye J."/>
            <person name="Escobedo L."/>
            <person name="Fernandez S."/>
            <person name="Fernando P.R."/>
            <person name="Flagg N."/>
            <person name="Forbes L.D."/>
            <person name="Fowler R.G."/>
            <person name="Fu Q."/>
            <person name="Gabisi R.A."/>
            <person name="Ganer J."/>
            <person name="Garbino Pronczuk A."/>
            <person name="Garcia R.M."/>
            <person name="Garner T."/>
            <person name="Garrett T.E."/>
            <person name="Gonzalez D.A."/>
            <person name="Hamid H."/>
            <person name="Hawkins E.S."/>
            <person name="Hirani K."/>
            <person name="Hogues M.E."/>
            <person name="Hollins B."/>
            <person name="Hsiao C.-H."/>
            <person name="Jabil R."/>
            <person name="James M.L."/>
            <person name="Jhangiani S.N."/>
            <person name="Johnson B."/>
            <person name="Johnson Q."/>
            <person name="Joshi V."/>
            <person name="Kalu J.B."/>
            <person name="Kam C."/>
            <person name="Kashfia A."/>
            <person name="Keebler J."/>
            <person name="Kisamo H."/>
            <person name="Kovar C.L."/>
            <person name="Lago L.A."/>
            <person name="Lai C.-Y."/>
            <person name="Laidlaw J."/>
            <person name="Lara F."/>
            <person name="Le T.-K."/>
            <person name="Lee S.L."/>
            <person name="Legall F.H."/>
            <person name="Lemon S.J."/>
            <person name="Lewis L.R."/>
            <person name="Li B."/>
            <person name="Liu Y."/>
            <person name="Liu Y.-S."/>
            <person name="Lopez J."/>
            <person name="Lozado R.J."/>
            <person name="Lu J."/>
            <person name="Madu R.C."/>
            <person name="Maheshwari M."/>
            <person name="Maheshwari R."/>
            <person name="Malloy K."/>
            <person name="Martinez E."/>
            <person name="Mathew T."/>
            <person name="Mercado I.C."/>
            <person name="Mercado C."/>
            <person name="Meyer B."/>
            <person name="Montgomery K."/>
            <person name="Morgan M.B."/>
            <person name="Munidasa M."/>
            <person name="Nazareth L.V."/>
            <person name="Nelson J."/>
            <person name="Ng B.M."/>
            <person name="Nguyen N.B."/>
            <person name="Nguyen P.Q."/>
            <person name="Nguyen T."/>
            <person name="Obregon M."/>
            <person name="Okwuonu G.O."/>
            <person name="Onwere C.G."/>
            <person name="Orozco G."/>
            <person name="Parra A."/>
            <person name="Patel S."/>
            <person name="Patil S."/>
            <person name="Perez A."/>
            <person name="Perez Y."/>
            <person name="Pham C."/>
            <person name="Primus E.L."/>
            <person name="Pu L.-L."/>
            <person name="Puazo M."/>
            <person name="Qin X."/>
            <person name="Quiroz J.B."/>
            <person name="Reese J."/>
            <person name="Richards S."/>
            <person name="Rives C.M."/>
            <person name="Robberts R."/>
            <person name="Ruiz S.J."/>
            <person name="Ruiz M.J."/>
            <person name="Santibanez J."/>
            <person name="Schneider B.W."/>
            <person name="Sisson I."/>
            <person name="Smith M."/>
            <person name="Sodergren E."/>
            <person name="Song X.-Z."/>
            <person name="Song B.B."/>
            <person name="Summersgill H."/>
            <person name="Thelus R."/>
            <person name="Thornton R.D."/>
            <person name="Trejos Z.Y."/>
            <person name="Usmani K."/>
            <person name="Vattathil S."/>
            <person name="Villasana D."/>
            <person name="Walker D.L."/>
            <person name="Wang S."/>
            <person name="Wang K."/>
            <person name="White C.S."/>
            <person name="Williams A.C."/>
            <person name="Williamson J."/>
            <person name="Wilson K."/>
            <person name="Woghiren I.O."/>
            <person name="Woodworth J.R."/>
            <person name="Worley K.C."/>
            <person name="Wright R.A."/>
            <person name="Wu W."/>
            <person name="Young L."/>
            <person name="Zhang L."/>
            <person name="Zhang J."/>
            <person name="Zhu Y."/>
            <person name="Muzny D.M."/>
            <person name="Weinstock G."/>
            <person name="Gibbs R.A."/>
        </authorList>
    </citation>
    <scope>NUCLEOTIDE SEQUENCE [LARGE SCALE GENOMIC DNA]</scope>
    <source>
        <strain evidence="5">LSR1</strain>
    </source>
</reference>
<dbReference type="InterPro" id="IPR001148">
    <property type="entry name" value="CA_dom"/>
</dbReference>
<protein>
    <recommendedName>
        <fullName evidence="3">Alpha-carbonic anhydrase domain-containing protein</fullName>
    </recommendedName>
</protein>